<feature type="region of interest" description="Disordered" evidence="1">
    <location>
        <begin position="130"/>
        <end position="160"/>
    </location>
</feature>
<dbReference type="AlphaFoldDB" id="A0A813JE42"/>
<feature type="compositionally biased region" description="Basic and acidic residues" evidence="1">
    <location>
        <begin position="265"/>
        <end position="274"/>
    </location>
</feature>
<sequence>MAEPLRPWVRPGGSALLQGLKAKPELNGQSVTIQERDPGTGRWRCKVAPFGEEIKVKADNLGKPADEGEGSKDGKWLRRGVLAVVVTGDSPLADQIVRVVTLDEGSGGKCRCVVRASGEQVTVSRSELRPMAGAAAAAEEKPQAAPQPQPATTGAPRSDWRAAELERRRLAEGFRAGFEEGATVVLQALKGAPELNGKQGKLLTFNSQSLRWQVEVDGITKSLSPSNLVPVISGSGAGKRSKDEGPNGIRAEAADAQEAADTDESASKRQRVEE</sequence>
<evidence type="ECO:0000313" key="2">
    <source>
        <dbReference type="EMBL" id="CAE8672690.1"/>
    </source>
</evidence>
<reference evidence="2" key="1">
    <citation type="submission" date="2021-02" db="EMBL/GenBank/DDBJ databases">
        <authorList>
            <person name="Dougan E. K."/>
            <person name="Rhodes N."/>
            <person name="Thang M."/>
            <person name="Chan C."/>
        </authorList>
    </citation>
    <scope>NUCLEOTIDE SEQUENCE</scope>
</reference>
<evidence type="ECO:0000256" key="1">
    <source>
        <dbReference type="SAM" id="MobiDB-lite"/>
    </source>
</evidence>
<proteinExistence type="predicted"/>
<feature type="region of interest" description="Disordered" evidence="1">
    <location>
        <begin position="230"/>
        <end position="274"/>
    </location>
</feature>
<feature type="compositionally biased region" description="Low complexity" evidence="1">
    <location>
        <begin position="132"/>
        <end position="156"/>
    </location>
</feature>
<dbReference type="EMBL" id="CAJNNW010024477">
    <property type="protein sequence ID" value="CAE8672690.1"/>
    <property type="molecule type" value="Genomic_DNA"/>
</dbReference>
<organism evidence="2 3">
    <name type="scientific">Polarella glacialis</name>
    <name type="common">Dinoflagellate</name>
    <dbReference type="NCBI Taxonomy" id="89957"/>
    <lineage>
        <taxon>Eukaryota</taxon>
        <taxon>Sar</taxon>
        <taxon>Alveolata</taxon>
        <taxon>Dinophyceae</taxon>
        <taxon>Suessiales</taxon>
        <taxon>Suessiaceae</taxon>
        <taxon>Polarella</taxon>
    </lineage>
</organism>
<evidence type="ECO:0000313" key="3">
    <source>
        <dbReference type="Proteomes" id="UP000626109"/>
    </source>
</evidence>
<protein>
    <submittedName>
        <fullName evidence="2">Uncharacterized protein</fullName>
    </submittedName>
</protein>
<gene>
    <name evidence="2" type="ORF">PGLA2088_LOCUS18184</name>
</gene>
<dbReference type="Proteomes" id="UP000626109">
    <property type="component" value="Unassembled WGS sequence"/>
</dbReference>
<comment type="caution">
    <text evidence="2">The sequence shown here is derived from an EMBL/GenBank/DDBJ whole genome shotgun (WGS) entry which is preliminary data.</text>
</comment>
<name>A0A813JE42_POLGL</name>
<accession>A0A813JE42</accession>